<protein>
    <submittedName>
        <fullName evidence="2">BrnA antitoxin family protein</fullName>
    </submittedName>
</protein>
<comment type="caution">
    <text evidence="2">The sequence shown here is derived from an EMBL/GenBank/DDBJ whole genome shotgun (WGS) entry which is preliminary data.</text>
</comment>
<reference evidence="2 3" key="1">
    <citation type="submission" date="2022-09" db="EMBL/GenBank/DDBJ databases">
        <title>New species of Phenylobacterium.</title>
        <authorList>
            <person name="Mieszkin S."/>
        </authorList>
    </citation>
    <scope>NUCLEOTIDE SEQUENCE [LARGE SCALE GENOMIC DNA]</scope>
    <source>
        <strain evidence="2 3">HK31-G</strain>
    </source>
</reference>
<accession>A0ABW6CUL3</accession>
<sequence length="89" mass="10036">MAPHEPGFDEDNPEWTDEDFARARPAKDVLPEKVFDALTRRRGPQKTPAKTPISLRLSSEVIEHFRAGGAGWQTRIDEALKEVIARKIA</sequence>
<dbReference type="EMBL" id="JAOTJD010000032">
    <property type="protein sequence ID" value="MFD3265401.1"/>
    <property type="molecule type" value="Genomic_DNA"/>
</dbReference>
<organism evidence="2 3">
    <name type="scientific">Phenylobacterium ferrooxidans</name>
    <dbReference type="NCBI Taxonomy" id="2982689"/>
    <lineage>
        <taxon>Bacteria</taxon>
        <taxon>Pseudomonadati</taxon>
        <taxon>Pseudomonadota</taxon>
        <taxon>Alphaproteobacteria</taxon>
        <taxon>Caulobacterales</taxon>
        <taxon>Caulobacteraceae</taxon>
        <taxon>Phenylobacterium</taxon>
    </lineage>
</organism>
<feature type="region of interest" description="Disordered" evidence="1">
    <location>
        <begin position="1"/>
        <end position="26"/>
    </location>
</feature>
<dbReference type="Proteomes" id="UP001598130">
    <property type="component" value="Unassembled WGS sequence"/>
</dbReference>
<dbReference type="InterPro" id="IPR025528">
    <property type="entry name" value="BrnA_antitoxin"/>
</dbReference>
<evidence type="ECO:0000313" key="3">
    <source>
        <dbReference type="Proteomes" id="UP001598130"/>
    </source>
</evidence>
<name>A0ABW6CUL3_9CAUL</name>
<evidence type="ECO:0000256" key="1">
    <source>
        <dbReference type="SAM" id="MobiDB-lite"/>
    </source>
</evidence>
<dbReference type="RefSeq" id="WP_377370835.1">
    <property type="nucleotide sequence ID" value="NZ_JAOTJD010000032.1"/>
</dbReference>
<keyword evidence="3" id="KW-1185">Reference proteome</keyword>
<dbReference type="Pfam" id="PF14384">
    <property type="entry name" value="BrnA_antitoxin"/>
    <property type="match status" value="1"/>
</dbReference>
<gene>
    <name evidence="2" type="ORF">OCL97_15695</name>
</gene>
<evidence type="ECO:0000313" key="2">
    <source>
        <dbReference type="EMBL" id="MFD3265401.1"/>
    </source>
</evidence>
<proteinExistence type="predicted"/>
<feature type="compositionally biased region" description="Acidic residues" evidence="1">
    <location>
        <begin position="8"/>
        <end position="18"/>
    </location>
</feature>